<dbReference type="EMBL" id="QNGE01000397">
    <property type="protein sequence ID" value="KAA3680617.1"/>
    <property type="molecule type" value="Genomic_DNA"/>
</dbReference>
<gene>
    <name evidence="2" type="ORF">DEA37_0011893</name>
</gene>
<evidence type="ECO:0000256" key="1">
    <source>
        <dbReference type="ARBA" id="ARBA00023002"/>
    </source>
</evidence>
<proteinExistence type="predicted"/>
<dbReference type="PRINTS" id="PR00081">
    <property type="entry name" value="GDHRDH"/>
</dbReference>
<dbReference type="Gene3D" id="3.40.50.720">
    <property type="entry name" value="NAD(P)-binding Rossmann-like Domain"/>
    <property type="match status" value="1"/>
</dbReference>
<dbReference type="PANTHER" id="PTHR44147">
    <property type="entry name" value="DEHYDROGENASE/REDUCTASE SDR FAMILY MEMBER 1"/>
    <property type="match status" value="1"/>
</dbReference>
<dbReference type="InterPro" id="IPR036291">
    <property type="entry name" value="NAD(P)-bd_dom_sf"/>
</dbReference>
<organism evidence="2 3">
    <name type="scientific">Paragonimus westermani</name>
    <dbReference type="NCBI Taxonomy" id="34504"/>
    <lineage>
        <taxon>Eukaryota</taxon>
        <taxon>Metazoa</taxon>
        <taxon>Spiralia</taxon>
        <taxon>Lophotrochozoa</taxon>
        <taxon>Platyhelminthes</taxon>
        <taxon>Trematoda</taxon>
        <taxon>Digenea</taxon>
        <taxon>Plagiorchiida</taxon>
        <taxon>Troglotremata</taxon>
        <taxon>Troglotrematidae</taxon>
        <taxon>Paragonimus</taxon>
    </lineage>
</organism>
<dbReference type="Pfam" id="PF00106">
    <property type="entry name" value="adh_short"/>
    <property type="match status" value="1"/>
</dbReference>
<dbReference type="InterPro" id="IPR020904">
    <property type="entry name" value="Sc_DH/Rdtase_CS"/>
</dbReference>
<keyword evidence="1" id="KW-0560">Oxidoreductase</keyword>
<dbReference type="GO" id="GO:0016491">
    <property type="term" value="F:oxidoreductase activity"/>
    <property type="evidence" value="ECO:0007669"/>
    <property type="project" value="UniProtKB-KW"/>
</dbReference>
<dbReference type="Proteomes" id="UP000324629">
    <property type="component" value="Unassembled WGS sequence"/>
</dbReference>
<accession>A0A5J4NY27</accession>
<dbReference type="InterPro" id="IPR002347">
    <property type="entry name" value="SDR_fam"/>
</dbReference>
<name>A0A5J4NY27_9TREM</name>
<evidence type="ECO:0000313" key="3">
    <source>
        <dbReference type="Proteomes" id="UP000324629"/>
    </source>
</evidence>
<dbReference type="PROSITE" id="PS00061">
    <property type="entry name" value="ADH_SHORT"/>
    <property type="match status" value="1"/>
</dbReference>
<evidence type="ECO:0000313" key="2">
    <source>
        <dbReference type="EMBL" id="KAA3680617.1"/>
    </source>
</evidence>
<dbReference type="SUPFAM" id="SSF51735">
    <property type="entry name" value="NAD(P)-binding Rossmann-fold domains"/>
    <property type="match status" value="1"/>
</dbReference>
<dbReference type="AlphaFoldDB" id="A0A5J4NY27"/>
<dbReference type="PANTHER" id="PTHR44147:SF2">
    <property type="entry name" value="DEHYDROGENASE_REDUCTASE SDR FAMILY MEMBER 1"/>
    <property type="match status" value="1"/>
</dbReference>
<reference evidence="2 3" key="1">
    <citation type="journal article" date="2019" name="Gigascience">
        <title>Whole-genome sequence of the oriental lung fluke Paragonimus westermani.</title>
        <authorList>
            <person name="Oey H."/>
            <person name="Zakrzewski M."/>
            <person name="Narain K."/>
            <person name="Devi K.R."/>
            <person name="Agatsuma T."/>
            <person name="Nawaratna S."/>
            <person name="Gobert G.N."/>
            <person name="Jones M.K."/>
            <person name="Ragan M.A."/>
            <person name="McManus D.P."/>
            <person name="Krause L."/>
        </authorList>
    </citation>
    <scope>NUCLEOTIDE SEQUENCE [LARGE SCALE GENOMIC DNA]</scope>
    <source>
        <strain evidence="2 3">IND2009</strain>
    </source>
</reference>
<dbReference type="PRINTS" id="PR00080">
    <property type="entry name" value="SDRFAMILY"/>
</dbReference>
<protein>
    <submittedName>
        <fullName evidence="2">Dehydrogenase/reductase SDR family member 1</fullName>
    </submittedName>
</protein>
<comment type="caution">
    <text evidence="2">The sequence shown here is derived from an EMBL/GenBank/DDBJ whole genome shotgun (WGS) entry which is preliminary data.</text>
</comment>
<keyword evidence="3" id="KW-1185">Reference proteome</keyword>
<sequence>MACPAARAVRHPPNVGLDRIPTSCRDVPLNVGKTTPPIWPSVVFRLSCLAPESPELSGRAVAALLAESPDQLMARSGQIVLVSDVAATYGIREPDGTTPPNLRSMQLLMRLSNHTTLARFIPGFIRLPMSLFLYFTSSSMANQLAEGLGQQAGCHRTSFDWATGNPAAEQMQPFHDYVCVVTGATRGIGRGIALGLGELGAIVYITGRTAKPTGSKVGGSLEETASEINFRGGKAVPVVMDHTDDKQVTSLFEQIRREQRGRLDVLVNNVYTAVPFLGVNDGKAYYEIDSCTPGEAWDLVNNAGLRNHYICSTLATRLMLDYRKQAENISNPGLIVNVSSIGGRRYLFNACYGIGKAALDRMTADMSVELKRNGANVCVISLWPGLVRTEELMHRASNLSSDHILSKMDPRVSESPELSGRAVAALLAESPDQLMARSGQIVLVSDVAATYGIREPDGTTPPNLRSMQLLMRLSNHTTLARFIPGFIRLPMSLFLYLMSCS</sequence>